<reference evidence="4 5" key="1">
    <citation type="journal article" date="2013" name="Genome Announc.">
        <title>Genome Sequence of the Obligate Gammaproteobacterial Methanotroph Methylomicrobium album Strain BG8.</title>
        <authorList>
            <person name="Kits K.D."/>
            <person name="Kalyuzhnaya M.G."/>
            <person name="Klotz M.G."/>
            <person name="Jetten M.S."/>
            <person name="Op den Camp H.J."/>
            <person name="Vuilleumier S."/>
            <person name="Bringel F."/>
            <person name="Dispirito A.A."/>
            <person name="Murrell J.C."/>
            <person name="Bruce D."/>
            <person name="Cheng J.F."/>
            <person name="Copeland A."/>
            <person name="Goodwin L."/>
            <person name="Hauser L."/>
            <person name="Lajus A."/>
            <person name="Land M.L."/>
            <person name="Lapidus A."/>
            <person name="Lucas S."/>
            <person name="Medigue C."/>
            <person name="Pitluck S."/>
            <person name="Woyke T."/>
            <person name="Zeytun A."/>
            <person name="Stein L.Y."/>
        </authorList>
    </citation>
    <scope>NUCLEOTIDE SEQUENCE [LARGE SCALE GENOMIC DNA]</scope>
    <source>
        <strain evidence="4 5">BG8</strain>
    </source>
</reference>
<comment type="similarity">
    <text evidence="1">Belongs to the MlaA family.</text>
</comment>
<dbReference type="InterPro" id="IPR007428">
    <property type="entry name" value="MlaA"/>
</dbReference>
<evidence type="ECO:0000256" key="1">
    <source>
        <dbReference type="ARBA" id="ARBA00010634"/>
    </source>
</evidence>
<dbReference type="PANTHER" id="PTHR30035:SF3">
    <property type="entry name" value="INTERMEMBRANE PHOSPHOLIPID TRANSPORT SYSTEM LIPOPROTEIN MLAA"/>
    <property type="match status" value="1"/>
</dbReference>
<proteinExistence type="inferred from homology"/>
<dbReference type="GO" id="GO:0016020">
    <property type="term" value="C:membrane"/>
    <property type="evidence" value="ECO:0007669"/>
    <property type="project" value="InterPro"/>
</dbReference>
<dbReference type="AlphaFoldDB" id="H8GIC6"/>
<evidence type="ECO:0000313" key="5">
    <source>
        <dbReference type="Proteomes" id="UP000005090"/>
    </source>
</evidence>
<keyword evidence="5" id="KW-1185">Reference proteome</keyword>
<dbReference type="Proteomes" id="UP000005090">
    <property type="component" value="Chromosome"/>
</dbReference>
<accession>H8GIC6</accession>
<evidence type="ECO:0000256" key="3">
    <source>
        <dbReference type="SAM" id="SignalP"/>
    </source>
</evidence>
<dbReference type="RefSeq" id="WP_005374793.1">
    <property type="nucleotide sequence ID" value="NZ_CM001475.1"/>
</dbReference>
<dbReference type="PRINTS" id="PR01805">
    <property type="entry name" value="VACJLIPOPROT"/>
</dbReference>
<keyword evidence="2 3" id="KW-0732">Signal</keyword>
<name>H8GIC6_METAL</name>
<evidence type="ECO:0000313" key="4">
    <source>
        <dbReference type="EMBL" id="EIC31438.1"/>
    </source>
</evidence>
<dbReference type="EMBL" id="CM001475">
    <property type="protein sequence ID" value="EIC31438.1"/>
    <property type="molecule type" value="Genomic_DNA"/>
</dbReference>
<dbReference type="PROSITE" id="PS51257">
    <property type="entry name" value="PROKAR_LIPOPROTEIN"/>
    <property type="match status" value="1"/>
</dbReference>
<feature type="chain" id="PRO_5003612228" evidence="3">
    <location>
        <begin position="26"/>
        <end position="264"/>
    </location>
</feature>
<dbReference type="STRING" id="686340.Metal_3795"/>
<sequence>MQKFKILMKWAILGLASLAAGCASALKDERDPWEGFNRNMQSFNDNLDDYVMKPVAQGYQWITPHFVDRGITNFFSNIGDIGVTINDLLQMKMAQGGQDGARFLVNTTAGLAGFIDVASMIHLQKHNEDFDQTLGYWGTPTGPYLVLPFFGPSSPRGVGGLMGDAAMNPISYVSLGLSTGISTAISGGLFATNAVDFRADNLTSEKIATEAALDRYEFFKNAYLQQREYLVHDGKIPQDKAHEEYHFNIDEELDKELTPPVSPY</sequence>
<gene>
    <name evidence="4" type="ORF">Metal_3795</name>
</gene>
<protein>
    <submittedName>
        <fullName evidence="4">Surface lipoprotein</fullName>
    </submittedName>
</protein>
<dbReference type="GO" id="GO:0120010">
    <property type="term" value="P:intermembrane phospholipid transfer"/>
    <property type="evidence" value="ECO:0007669"/>
    <property type="project" value="TreeGrafter"/>
</dbReference>
<feature type="signal peptide" evidence="3">
    <location>
        <begin position="1"/>
        <end position="25"/>
    </location>
</feature>
<keyword evidence="4" id="KW-0449">Lipoprotein</keyword>
<organism evidence="4 5">
    <name type="scientific">Methylomicrobium album BG8</name>
    <dbReference type="NCBI Taxonomy" id="686340"/>
    <lineage>
        <taxon>Bacteria</taxon>
        <taxon>Pseudomonadati</taxon>
        <taxon>Pseudomonadota</taxon>
        <taxon>Gammaproteobacteria</taxon>
        <taxon>Methylococcales</taxon>
        <taxon>Methylococcaceae</taxon>
        <taxon>Methylomicrobium</taxon>
    </lineage>
</organism>
<evidence type="ECO:0000256" key="2">
    <source>
        <dbReference type="ARBA" id="ARBA00022729"/>
    </source>
</evidence>
<dbReference type="HOGENOM" id="CLU_059326_3_1_6"/>
<dbReference type="eggNOG" id="COG2853">
    <property type="taxonomic scope" value="Bacteria"/>
</dbReference>
<dbReference type="Pfam" id="PF04333">
    <property type="entry name" value="MlaA"/>
    <property type="match status" value="1"/>
</dbReference>
<dbReference type="PANTHER" id="PTHR30035">
    <property type="entry name" value="LIPOPROTEIN VACJ-RELATED"/>
    <property type="match status" value="1"/>
</dbReference>